<dbReference type="InterPro" id="IPR013249">
    <property type="entry name" value="RNA_pol_sigma70_r4_t2"/>
</dbReference>
<keyword evidence="5" id="KW-0804">Transcription</keyword>
<evidence type="ECO:0000259" key="7">
    <source>
        <dbReference type="Pfam" id="PF08281"/>
    </source>
</evidence>
<reference evidence="8" key="2">
    <citation type="submission" date="2021-04" db="EMBL/GenBank/DDBJ databases">
        <authorList>
            <person name="Gilroy R."/>
        </authorList>
    </citation>
    <scope>NUCLEOTIDE SEQUENCE</scope>
    <source>
        <strain evidence="8">ChiGjej4B4-7305</strain>
    </source>
</reference>
<dbReference type="InterPro" id="IPR013325">
    <property type="entry name" value="RNA_pol_sigma_r2"/>
</dbReference>
<dbReference type="InterPro" id="IPR052704">
    <property type="entry name" value="ECF_Sigma-70_Domain"/>
</dbReference>
<evidence type="ECO:0000256" key="4">
    <source>
        <dbReference type="ARBA" id="ARBA00023082"/>
    </source>
</evidence>
<keyword evidence="4" id="KW-0731">Sigma factor</keyword>
<dbReference type="SUPFAM" id="SSF88659">
    <property type="entry name" value="Sigma3 and sigma4 domains of RNA polymerase sigma factors"/>
    <property type="match status" value="1"/>
</dbReference>
<dbReference type="EMBL" id="DXBY01000272">
    <property type="protein sequence ID" value="HIZ37223.1"/>
    <property type="molecule type" value="Genomic_DNA"/>
</dbReference>
<evidence type="ECO:0000259" key="6">
    <source>
        <dbReference type="Pfam" id="PF04542"/>
    </source>
</evidence>
<reference evidence="8" key="1">
    <citation type="journal article" date="2021" name="PeerJ">
        <title>Extensive microbial diversity within the chicken gut microbiome revealed by metagenomics and culture.</title>
        <authorList>
            <person name="Gilroy R."/>
            <person name="Ravi A."/>
            <person name="Getino M."/>
            <person name="Pursley I."/>
            <person name="Horton D.L."/>
            <person name="Alikhan N.F."/>
            <person name="Baker D."/>
            <person name="Gharbi K."/>
            <person name="Hall N."/>
            <person name="Watson M."/>
            <person name="Adriaenssens E.M."/>
            <person name="Foster-Nyarko E."/>
            <person name="Jarju S."/>
            <person name="Secka A."/>
            <person name="Antonio M."/>
            <person name="Oren A."/>
            <person name="Chaudhuri R.R."/>
            <person name="La Ragione R."/>
            <person name="Hildebrand F."/>
            <person name="Pallen M.J."/>
        </authorList>
    </citation>
    <scope>NUCLEOTIDE SEQUENCE</scope>
    <source>
        <strain evidence="8">ChiGjej4B4-7305</strain>
    </source>
</reference>
<dbReference type="Pfam" id="PF08281">
    <property type="entry name" value="Sigma70_r4_2"/>
    <property type="match status" value="1"/>
</dbReference>
<comment type="subunit">
    <text evidence="2">Interacts transiently with the RNA polymerase catalytic core formed by RpoA, RpoB, RpoC and RpoZ (2 alpha, 1 beta, 1 beta' and 1 omega subunit) to form the RNA polymerase holoenzyme that can initiate transcription.</text>
</comment>
<dbReference type="AlphaFoldDB" id="A0A9D2J5D9"/>
<evidence type="ECO:0000313" key="9">
    <source>
        <dbReference type="Proteomes" id="UP000824037"/>
    </source>
</evidence>
<dbReference type="InterPro" id="IPR007627">
    <property type="entry name" value="RNA_pol_sigma70_r2"/>
</dbReference>
<dbReference type="GO" id="GO:0006352">
    <property type="term" value="P:DNA-templated transcription initiation"/>
    <property type="evidence" value="ECO:0007669"/>
    <property type="project" value="InterPro"/>
</dbReference>
<evidence type="ECO:0000313" key="8">
    <source>
        <dbReference type="EMBL" id="HIZ37223.1"/>
    </source>
</evidence>
<dbReference type="Gene3D" id="1.10.1740.10">
    <property type="match status" value="1"/>
</dbReference>
<dbReference type="InterPro" id="IPR036388">
    <property type="entry name" value="WH-like_DNA-bd_sf"/>
</dbReference>
<organism evidence="8 9">
    <name type="scientific">Candidatus Ruania gallistercoris</name>
    <dbReference type="NCBI Taxonomy" id="2838746"/>
    <lineage>
        <taxon>Bacteria</taxon>
        <taxon>Bacillati</taxon>
        <taxon>Actinomycetota</taxon>
        <taxon>Actinomycetes</taxon>
        <taxon>Micrococcales</taxon>
        <taxon>Ruaniaceae</taxon>
        <taxon>Ruania</taxon>
    </lineage>
</organism>
<feature type="domain" description="RNA polymerase sigma-70 region 2" evidence="6">
    <location>
        <begin position="12"/>
        <end position="75"/>
    </location>
</feature>
<comment type="caution">
    <text evidence="8">The sequence shown here is derived from an EMBL/GenBank/DDBJ whole genome shotgun (WGS) entry which is preliminary data.</text>
</comment>
<proteinExistence type="inferred from homology"/>
<evidence type="ECO:0000256" key="1">
    <source>
        <dbReference type="ARBA" id="ARBA00010641"/>
    </source>
</evidence>
<name>A0A9D2J5D9_9MICO</name>
<keyword evidence="3" id="KW-0805">Transcription regulation</keyword>
<dbReference type="Proteomes" id="UP000824037">
    <property type="component" value="Unassembled WGS sequence"/>
</dbReference>
<dbReference type="Pfam" id="PF04542">
    <property type="entry name" value="Sigma70_r2"/>
    <property type="match status" value="1"/>
</dbReference>
<dbReference type="InterPro" id="IPR032710">
    <property type="entry name" value="NTF2-like_dom_sf"/>
</dbReference>
<dbReference type="Gene3D" id="1.10.10.10">
    <property type="entry name" value="Winged helix-like DNA-binding domain superfamily/Winged helix DNA-binding domain"/>
    <property type="match status" value="1"/>
</dbReference>
<protein>
    <submittedName>
        <fullName evidence="8">Sigma-70 family RNA polymerase sigma factor</fullName>
    </submittedName>
</protein>
<dbReference type="GO" id="GO:0016987">
    <property type="term" value="F:sigma factor activity"/>
    <property type="evidence" value="ECO:0007669"/>
    <property type="project" value="UniProtKB-KW"/>
</dbReference>
<dbReference type="SUPFAM" id="SSF54427">
    <property type="entry name" value="NTF2-like"/>
    <property type="match status" value="1"/>
</dbReference>
<dbReference type="PANTHER" id="PTHR30173:SF36">
    <property type="entry name" value="ECF RNA POLYMERASE SIGMA FACTOR SIGJ"/>
    <property type="match status" value="1"/>
</dbReference>
<dbReference type="SUPFAM" id="SSF88946">
    <property type="entry name" value="Sigma2 domain of RNA polymerase sigma factors"/>
    <property type="match status" value="1"/>
</dbReference>
<accession>A0A9D2J5D9</accession>
<dbReference type="InterPro" id="IPR013324">
    <property type="entry name" value="RNA_pol_sigma_r3/r4-like"/>
</dbReference>
<evidence type="ECO:0000256" key="5">
    <source>
        <dbReference type="ARBA" id="ARBA00023163"/>
    </source>
</evidence>
<comment type="similarity">
    <text evidence="1">Belongs to the sigma-70 factor family. ECF subfamily.</text>
</comment>
<dbReference type="GO" id="GO:0003677">
    <property type="term" value="F:DNA binding"/>
    <property type="evidence" value="ECO:0007669"/>
    <property type="project" value="InterPro"/>
</dbReference>
<dbReference type="NCBIfam" id="TIGR02937">
    <property type="entry name" value="sigma70-ECF"/>
    <property type="match status" value="1"/>
</dbReference>
<feature type="domain" description="RNA polymerase sigma factor 70 region 4 type 2" evidence="7">
    <location>
        <begin position="110"/>
        <end position="160"/>
    </location>
</feature>
<dbReference type="PANTHER" id="PTHR30173">
    <property type="entry name" value="SIGMA 19 FACTOR"/>
    <property type="match status" value="1"/>
</dbReference>
<sequence length="297" mass="32481">MTAPSVAARAWQSEQPRLLGIAYRILGDYGHAEDVVSEVGLEAVRAERGADVRSWEAWLTTVCVRRSIDRLRTAAARREEYPGPWLPEPVATDLLPDEVVAQRELLSIGLLHLAEQLSPEARAALVLHRAFAMTAVEIAEILDKTPAAVRQLVSRAERRLDVHPEAPPPRAADPAMLAQLVTAIERGEIETLLRLLEDDAILWTDGGGKVRAALRPIYGAARIGRFYAGIYATAQAQHPEAPMRATIVDINGAPGLDVRQVGRQDLLTFDLGPSGRLRSLQQISNPDKLTRTGAERA</sequence>
<evidence type="ECO:0000256" key="3">
    <source>
        <dbReference type="ARBA" id="ARBA00023015"/>
    </source>
</evidence>
<gene>
    <name evidence="8" type="ORF">H9815_15720</name>
</gene>
<evidence type="ECO:0000256" key="2">
    <source>
        <dbReference type="ARBA" id="ARBA00011344"/>
    </source>
</evidence>
<dbReference type="InterPro" id="IPR014284">
    <property type="entry name" value="RNA_pol_sigma-70_dom"/>
</dbReference>